<dbReference type="AlphaFoldDB" id="A0A8J3WWT1"/>
<comment type="caution">
    <text evidence="2">The sequence shown here is derived from an EMBL/GenBank/DDBJ whole genome shotgun (WGS) entry which is preliminary data.</text>
</comment>
<accession>A0A8J3WWT1</accession>
<dbReference type="SUPFAM" id="SSF55486">
    <property type="entry name" value="Metalloproteases ('zincins'), catalytic domain"/>
    <property type="match status" value="1"/>
</dbReference>
<proteinExistence type="predicted"/>
<feature type="region of interest" description="Disordered" evidence="1">
    <location>
        <begin position="1"/>
        <end position="25"/>
    </location>
</feature>
<dbReference type="GO" id="GO:0008237">
    <property type="term" value="F:metallopeptidase activity"/>
    <property type="evidence" value="ECO:0007669"/>
    <property type="project" value="InterPro"/>
</dbReference>
<evidence type="ECO:0000256" key="1">
    <source>
        <dbReference type="SAM" id="MobiDB-lite"/>
    </source>
</evidence>
<evidence type="ECO:0000313" key="2">
    <source>
        <dbReference type="EMBL" id="GII05171.1"/>
    </source>
</evidence>
<reference evidence="2" key="1">
    <citation type="submission" date="2021-01" db="EMBL/GenBank/DDBJ databases">
        <title>Whole genome shotgun sequence of Planobispora takensis NBRC 109077.</title>
        <authorList>
            <person name="Komaki H."/>
            <person name="Tamura T."/>
        </authorList>
    </citation>
    <scope>NUCLEOTIDE SEQUENCE</scope>
    <source>
        <strain evidence="2">NBRC 109077</strain>
    </source>
</reference>
<gene>
    <name evidence="2" type="ORF">Pta02_71790</name>
</gene>
<protein>
    <submittedName>
        <fullName evidence="2">Uncharacterized protein</fullName>
    </submittedName>
</protein>
<dbReference type="InterPro" id="IPR024079">
    <property type="entry name" value="MetalloPept_cat_dom_sf"/>
</dbReference>
<dbReference type="EMBL" id="BOOK01000063">
    <property type="protein sequence ID" value="GII05171.1"/>
    <property type="molecule type" value="Genomic_DNA"/>
</dbReference>
<keyword evidence="3" id="KW-1185">Reference proteome</keyword>
<name>A0A8J3WWT1_9ACTN</name>
<dbReference type="Proteomes" id="UP000634476">
    <property type="component" value="Unassembled WGS sequence"/>
</dbReference>
<organism evidence="2 3">
    <name type="scientific">Planobispora takensis</name>
    <dbReference type="NCBI Taxonomy" id="1367882"/>
    <lineage>
        <taxon>Bacteria</taxon>
        <taxon>Bacillati</taxon>
        <taxon>Actinomycetota</taxon>
        <taxon>Actinomycetes</taxon>
        <taxon>Streptosporangiales</taxon>
        <taxon>Streptosporangiaceae</taxon>
        <taxon>Planobispora</taxon>
    </lineage>
</organism>
<dbReference type="Gene3D" id="3.40.390.10">
    <property type="entry name" value="Collagenase (Catalytic Domain)"/>
    <property type="match status" value="1"/>
</dbReference>
<sequence>MADPRIVPAASHRSRERGAVGRRPAKRSVRGALVAGLLAVGLLTPAHAAVAAASPQGPAGEAVTGTVRAVVTENREEAPAEVTQVLDTGEGLLPLAGEPLPPSTEVTVEVAQAPSGDYQVTEVLDIAPAEVSSPAVARHQVYVAFANPAGTASDDPAPSLSQVTGRIAETDGFWSDQTGGKVRFSLAASAAEYSSSYTCDQPFALWNEARSKFGQLSAGVPVGSHLLLILPGTAAALGCSHGLGTIGDNYADGGYAYVAAADPRTEVFAHEFGHNLGLEHSDSLSCDTRQDSAFRDDGVFPDDPECTRLEYGDFIDVMGIDDGSLGNLNAVQLDQLGLSPEAFTTVARETTSTVTVPPLSAGIAGRPAVRIPVDEQVSYYLQYRTRAGRDATASQFYHYGVQVYRGRPAGGPYGTRASLLLDPTPEVNDYVNRSALPQGATFTSAEGDVTVRVLAQDAGGATVEVVNAASQTPDPPVPVGELTIAGPASAVKGAQVTYSTVVTGTDGTPLADRLVELTADYGDGGDPVVVGAAVTDESGRAWATIVATRPMGVRWRTAGDADEAAVGSGVRYLQVTAPPAPARPTAVRIIAPASKVKTRQAFTVSAVVTDQRGTALPRWPVLLQKQVRGTSRWVTVAARTTGGAGTVAYRTSVLKPTYYRWVTVARTGAPSRVSAPKLVRTR</sequence>
<evidence type="ECO:0000313" key="3">
    <source>
        <dbReference type="Proteomes" id="UP000634476"/>
    </source>
</evidence>